<accession>A0A397JC10</accession>
<dbReference type="EMBL" id="PQFF01000056">
    <property type="protein sequence ID" value="RHZ85875.1"/>
    <property type="molecule type" value="Genomic_DNA"/>
</dbReference>
<evidence type="ECO:0000313" key="2">
    <source>
        <dbReference type="EMBL" id="RHZ85875.1"/>
    </source>
</evidence>
<gene>
    <name evidence="2" type="ORF">Glove_59g33</name>
</gene>
<evidence type="ECO:0000256" key="1">
    <source>
        <dbReference type="SAM" id="MobiDB-lite"/>
    </source>
</evidence>
<name>A0A397JC10_9GLOM</name>
<comment type="caution">
    <text evidence="2">The sequence shown here is derived from an EMBL/GenBank/DDBJ whole genome shotgun (WGS) entry which is preliminary data.</text>
</comment>
<evidence type="ECO:0000313" key="3">
    <source>
        <dbReference type="Proteomes" id="UP000266861"/>
    </source>
</evidence>
<dbReference type="Proteomes" id="UP000266861">
    <property type="component" value="Unassembled WGS sequence"/>
</dbReference>
<dbReference type="AlphaFoldDB" id="A0A397JC10"/>
<feature type="compositionally biased region" description="Acidic residues" evidence="1">
    <location>
        <begin position="58"/>
        <end position="69"/>
    </location>
</feature>
<feature type="region of interest" description="Disordered" evidence="1">
    <location>
        <begin position="54"/>
        <end position="81"/>
    </location>
</feature>
<sequence>MFNLSSLETGLKNVMFTYTLYYTIIRQQMVQEKKEKGSQEEIEATEINVKSSIIETFSENESEDNENEEISSQSSDKMDAT</sequence>
<reference evidence="2 3" key="1">
    <citation type="submission" date="2018-08" db="EMBL/GenBank/DDBJ databases">
        <title>Genome and evolution of the arbuscular mycorrhizal fungus Diversispora epigaea (formerly Glomus versiforme) and its bacterial endosymbionts.</title>
        <authorList>
            <person name="Sun X."/>
            <person name="Fei Z."/>
            <person name="Harrison M."/>
        </authorList>
    </citation>
    <scope>NUCLEOTIDE SEQUENCE [LARGE SCALE GENOMIC DNA]</scope>
    <source>
        <strain evidence="2 3">IT104</strain>
    </source>
</reference>
<protein>
    <submittedName>
        <fullName evidence="2">Uncharacterized protein</fullName>
    </submittedName>
</protein>
<keyword evidence="3" id="KW-1185">Reference proteome</keyword>
<organism evidence="2 3">
    <name type="scientific">Diversispora epigaea</name>
    <dbReference type="NCBI Taxonomy" id="1348612"/>
    <lineage>
        <taxon>Eukaryota</taxon>
        <taxon>Fungi</taxon>
        <taxon>Fungi incertae sedis</taxon>
        <taxon>Mucoromycota</taxon>
        <taxon>Glomeromycotina</taxon>
        <taxon>Glomeromycetes</taxon>
        <taxon>Diversisporales</taxon>
        <taxon>Diversisporaceae</taxon>
        <taxon>Diversispora</taxon>
    </lineage>
</organism>
<proteinExistence type="predicted"/>